<dbReference type="GO" id="GO:0003824">
    <property type="term" value="F:catalytic activity"/>
    <property type="evidence" value="ECO:0007669"/>
    <property type="project" value="InterPro"/>
</dbReference>
<dbReference type="InterPro" id="IPR030973">
    <property type="entry name" value="CHP04434"/>
</dbReference>
<dbReference type="eggNOG" id="COG1032">
    <property type="taxonomic scope" value="Bacteria"/>
</dbReference>
<dbReference type="InterPro" id="IPR006638">
    <property type="entry name" value="Elp3/MiaA/NifB-like_rSAM"/>
</dbReference>
<evidence type="ECO:0000313" key="8">
    <source>
        <dbReference type="Proteomes" id="UP000011682"/>
    </source>
</evidence>
<sequence>MSTSPLSLEAKEEFRLMPLRAIAVSAPDWIKGAKDSRALNSQDPASLFNACRYAAHRTFDPSSAWSRSNWAGTRAQRRAQTLLMYSLDDMPVFAEMLRRERPNLLLIGAMTLCLPGAVACASLAKELLGEQVVVVLGGRHPSESMYLEKHSERMPEHVRHHPSSPLRLMATGRLPRVFDLVVAGDGEHLIAALGEAVAAAEAEGSADLSCSVLERLDARVPGSWIAGALDGDTPRVLPSTGARLDYSRMPSPSRMFGAVAGFNVFGGRVTAHAFSDTGRGCVYDCGFCSERSSVTGGLRDAASSSERLHRQLAEAVTVISEDHPARGASAFVEDSVILGGSPRLVDQFVDRLESEPLDIVFGAQLTIDQILTRRAQLARLAGVGLRYVFVGVETLVPEAIGGMSKDLGRHQAPWLSRIHRALAFLGELGIHCGCAILFGLGETQERRLELLEALRMMRGMYGMPSPVSANWAVQHPLCGQDGGAGYEYIEWGTPEGPFLECFHRFGEASVRYPLPHVGPPRLEEVREVTARLDTLEEPLGPSLPTQGEHYS</sequence>
<organism evidence="7 8">
    <name type="scientific">Cystobacter fuscus (strain ATCC 25194 / DSM 2262 / NBRC 100088 / M29)</name>
    <dbReference type="NCBI Taxonomy" id="1242864"/>
    <lineage>
        <taxon>Bacteria</taxon>
        <taxon>Pseudomonadati</taxon>
        <taxon>Myxococcota</taxon>
        <taxon>Myxococcia</taxon>
        <taxon>Myxococcales</taxon>
        <taxon>Cystobacterineae</taxon>
        <taxon>Archangiaceae</taxon>
        <taxon>Cystobacter</taxon>
    </lineage>
</organism>
<dbReference type="PANTHER" id="PTHR43409:SF16">
    <property type="entry name" value="SLR0320 PROTEIN"/>
    <property type="match status" value="1"/>
</dbReference>
<dbReference type="SFLD" id="SFLDS00029">
    <property type="entry name" value="Radical_SAM"/>
    <property type="match status" value="1"/>
</dbReference>
<dbReference type="GO" id="GO:0046872">
    <property type="term" value="F:metal ion binding"/>
    <property type="evidence" value="ECO:0007669"/>
    <property type="project" value="UniProtKB-KW"/>
</dbReference>
<proteinExistence type="predicted"/>
<evidence type="ECO:0000256" key="4">
    <source>
        <dbReference type="ARBA" id="ARBA00023004"/>
    </source>
</evidence>
<dbReference type="InterPro" id="IPR013785">
    <property type="entry name" value="Aldolase_TIM"/>
</dbReference>
<gene>
    <name evidence="7" type="ORF">D187_000487</name>
</gene>
<evidence type="ECO:0000256" key="5">
    <source>
        <dbReference type="ARBA" id="ARBA00023014"/>
    </source>
</evidence>
<dbReference type="Pfam" id="PF04055">
    <property type="entry name" value="Radical_SAM"/>
    <property type="match status" value="1"/>
</dbReference>
<accession>S9PRC6</accession>
<dbReference type="SMART" id="SM00729">
    <property type="entry name" value="Elp3"/>
    <property type="match status" value="1"/>
</dbReference>
<keyword evidence="2" id="KW-0949">S-adenosyl-L-methionine</keyword>
<dbReference type="EMBL" id="ANAH02000001">
    <property type="protein sequence ID" value="EPX65062.1"/>
    <property type="molecule type" value="Genomic_DNA"/>
</dbReference>
<reference evidence="7" key="1">
    <citation type="submission" date="2013-05" db="EMBL/GenBank/DDBJ databases">
        <title>Genome assembly of Cystobacter fuscus DSM 2262.</title>
        <authorList>
            <person name="Sharma G."/>
            <person name="Khatri I."/>
            <person name="Kaur C."/>
            <person name="Mayilraj S."/>
            <person name="Subramanian S."/>
        </authorList>
    </citation>
    <scope>NUCLEOTIDE SEQUENCE [LARGE SCALE GENOMIC DNA]</scope>
    <source>
        <strain evidence="7">DSM 2262</strain>
    </source>
</reference>
<keyword evidence="5" id="KW-0411">Iron-sulfur</keyword>
<dbReference type="CDD" id="cd01335">
    <property type="entry name" value="Radical_SAM"/>
    <property type="match status" value="1"/>
</dbReference>
<dbReference type="InterPro" id="IPR058240">
    <property type="entry name" value="rSAM_sf"/>
</dbReference>
<evidence type="ECO:0000259" key="6">
    <source>
        <dbReference type="SMART" id="SM00729"/>
    </source>
</evidence>
<dbReference type="GO" id="GO:0051536">
    <property type="term" value="F:iron-sulfur cluster binding"/>
    <property type="evidence" value="ECO:0007669"/>
    <property type="project" value="UniProtKB-KW"/>
</dbReference>
<evidence type="ECO:0000256" key="1">
    <source>
        <dbReference type="ARBA" id="ARBA00001966"/>
    </source>
</evidence>
<comment type="cofactor">
    <cofactor evidence="1">
        <name>[4Fe-4S] cluster</name>
        <dbReference type="ChEBI" id="CHEBI:49883"/>
    </cofactor>
</comment>
<protein>
    <recommendedName>
        <fullName evidence="6">Elp3/MiaA/NifB-like radical SAM core domain-containing protein</fullName>
    </recommendedName>
</protein>
<feature type="domain" description="Elp3/MiaA/NifB-like radical SAM core" evidence="6">
    <location>
        <begin position="271"/>
        <end position="531"/>
    </location>
</feature>
<name>S9PRC6_CYSF2</name>
<dbReference type="InterPro" id="IPR051198">
    <property type="entry name" value="BchE-like"/>
</dbReference>
<evidence type="ECO:0000256" key="2">
    <source>
        <dbReference type="ARBA" id="ARBA00022691"/>
    </source>
</evidence>
<keyword evidence="4" id="KW-0408">Iron</keyword>
<keyword evidence="8" id="KW-1185">Reference proteome</keyword>
<dbReference type="PANTHER" id="PTHR43409">
    <property type="entry name" value="ANAEROBIC MAGNESIUM-PROTOPORPHYRIN IX MONOMETHYL ESTER CYCLASE-RELATED"/>
    <property type="match status" value="1"/>
</dbReference>
<dbReference type="GO" id="GO:0005829">
    <property type="term" value="C:cytosol"/>
    <property type="evidence" value="ECO:0007669"/>
    <property type="project" value="TreeGrafter"/>
</dbReference>
<dbReference type="Gene3D" id="3.20.20.70">
    <property type="entry name" value="Aldolase class I"/>
    <property type="match status" value="1"/>
</dbReference>
<keyword evidence="3" id="KW-0479">Metal-binding</keyword>
<dbReference type="NCBIfam" id="TIGR04434">
    <property type="entry name" value="rSAM_Pput_1520"/>
    <property type="match status" value="1"/>
</dbReference>
<dbReference type="InterPro" id="IPR007197">
    <property type="entry name" value="rSAM"/>
</dbReference>
<dbReference type="SFLD" id="SFLDG01082">
    <property type="entry name" value="B12-binding_domain_containing"/>
    <property type="match status" value="1"/>
</dbReference>
<dbReference type="Proteomes" id="UP000011682">
    <property type="component" value="Unassembled WGS sequence"/>
</dbReference>
<evidence type="ECO:0000313" key="7">
    <source>
        <dbReference type="EMBL" id="EPX65062.1"/>
    </source>
</evidence>
<comment type="caution">
    <text evidence="7">The sequence shown here is derived from an EMBL/GenBank/DDBJ whole genome shotgun (WGS) entry which is preliminary data.</text>
</comment>
<dbReference type="SUPFAM" id="SSF102114">
    <property type="entry name" value="Radical SAM enzymes"/>
    <property type="match status" value="1"/>
</dbReference>
<dbReference type="AlphaFoldDB" id="S9PRC6"/>
<evidence type="ECO:0000256" key="3">
    <source>
        <dbReference type="ARBA" id="ARBA00022723"/>
    </source>
</evidence>